<evidence type="ECO:0000256" key="2">
    <source>
        <dbReference type="ARBA" id="ARBA00022741"/>
    </source>
</evidence>
<dbReference type="EMBL" id="MN738961">
    <property type="protein sequence ID" value="QHT33260.1"/>
    <property type="molecule type" value="Genomic_DNA"/>
</dbReference>
<dbReference type="InterPro" id="IPR050238">
    <property type="entry name" value="DNA_Rep/Repair_Clamp_Loader"/>
</dbReference>
<organism evidence="5">
    <name type="scientific">viral metagenome</name>
    <dbReference type="NCBI Taxonomy" id="1070528"/>
    <lineage>
        <taxon>unclassified sequences</taxon>
        <taxon>metagenomes</taxon>
        <taxon>organismal metagenomes</taxon>
    </lineage>
</organism>
<dbReference type="InterPro" id="IPR027417">
    <property type="entry name" value="P-loop_NTPase"/>
</dbReference>
<keyword evidence="2" id="KW-0547">Nucleotide-binding</keyword>
<dbReference type="InterPro" id="IPR003959">
    <property type="entry name" value="ATPase_AAA_core"/>
</dbReference>
<dbReference type="Gene3D" id="3.40.50.300">
    <property type="entry name" value="P-loop containing nucleotide triphosphate hydrolases"/>
    <property type="match status" value="1"/>
</dbReference>
<dbReference type="SUPFAM" id="SSF48019">
    <property type="entry name" value="post-AAA+ oligomerization domain-like"/>
    <property type="match status" value="1"/>
</dbReference>
<dbReference type="GO" id="GO:0006261">
    <property type="term" value="P:DNA-templated DNA replication"/>
    <property type="evidence" value="ECO:0007669"/>
    <property type="project" value="TreeGrafter"/>
</dbReference>
<dbReference type="InterPro" id="IPR013748">
    <property type="entry name" value="Rep_factorC_C"/>
</dbReference>
<feature type="domain" description="AAA+ ATPase" evidence="4">
    <location>
        <begin position="50"/>
        <end position="176"/>
    </location>
</feature>
<dbReference type="Gene3D" id="1.20.272.10">
    <property type="match status" value="1"/>
</dbReference>
<protein>
    <recommendedName>
        <fullName evidence="4">AAA+ ATPase domain-containing protein</fullName>
    </recommendedName>
</protein>
<dbReference type="SUPFAM" id="SSF52540">
    <property type="entry name" value="P-loop containing nucleoside triphosphate hydrolases"/>
    <property type="match status" value="1"/>
</dbReference>
<dbReference type="GO" id="GO:0003689">
    <property type="term" value="F:DNA clamp loader activity"/>
    <property type="evidence" value="ECO:0007669"/>
    <property type="project" value="TreeGrafter"/>
</dbReference>
<accession>A0A6C0EYF9</accession>
<dbReference type="SMART" id="SM00382">
    <property type="entry name" value="AAA"/>
    <property type="match status" value="1"/>
</dbReference>
<dbReference type="InterPro" id="IPR003593">
    <property type="entry name" value="AAA+_ATPase"/>
</dbReference>
<dbReference type="GO" id="GO:0016887">
    <property type="term" value="F:ATP hydrolysis activity"/>
    <property type="evidence" value="ECO:0007669"/>
    <property type="project" value="InterPro"/>
</dbReference>
<dbReference type="GO" id="GO:0005663">
    <property type="term" value="C:DNA replication factor C complex"/>
    <property type="evidence" value="ECO:0007669"/>
    <property type="project" value="TreeGrafter"/>
</dbReference>
<dbReference type="AlphaFoldDB" id="A0A6C0EYF9"/>
<sequence length="331" mass="38404">MTKHESLIISSTSQQTNIPFINKYQPQYFNNFEQLDPNVVLLLNTLIKINNLNLLLVGDPGSGKTSLIYATIREYYKNNYNSDNILVLNSLKDQGISYYRNDLKIFCQTSSFIPGFKKIVLLDDIDIINEQSQQVFRNCMDKYSHKVHFISSCTNVQKVIDSLQSRNIIIKMNQVEDVCLDKIMKKIVAHENIIIDHDAQKFILNISNLSIRILINYLEKSKILNTRIDLAIAKQLCTNISFHIFEEYTTSLTNKDLGTCIKILYSLYDQGYSVMDILDNYFLFVKSTPLIDETNKYKITKILCKYMTIFHNIHEDEIELALFTNNLVALF</sequence>
<dbReference type="Pfam" id="PF08542">
    <property type="entry name" value="Rep_fac_C"/>
    <property type="match status" value="1"/>
</dbReference>
<keyword evidence="1" id="KW-0235">DNA replication</keyword>
<proteinExistence type="predicted"/>
<reference evidence="5" key="1">
    <citation type="journal article" date="2020" name="Nature">
        <title>Giant virus diversity and host interactions through global metagenomics.</title>
        <authorList>
            <person name="Schulz F."/>
            <person name="Roux S."/>
            <person name="Paez-Espino D."/>
            <person name="Jungbluth S."/>
            <person name="Walsh D.A."/>
            <person name="Denef V.J."/>
            <person name="McMahon K.D."/>
            <person name="Konstantinidis K.T."/>
            <person name="Eloe-Fadrosh E.A."/>
            <person name="Kyrpides N.C."/>
            <person name="Woyke T."/>
        </authorList>
    </citation>
    <scope>NUCLEOTIDE SEQUENCE</scope>
    <source>
        <strain evidence="5">GVMAG-M-3300009161-34</strain>
    </source>
</reference>
<dbReference type="GO" id="GO:0006281">
    <property type="term" value="P:DNA repair"/>
    <property type="evidence" value="ECO:0007669"/>
    <property type="project" value="TreeGrafter"/>
</dbReference>
<name>A0A6C0EYF9_9ZZZZ</name>
<dbReference type="GO" id="GO:0005634">
    <property type="term" value="C:nucleus"/>
    <property type="evidence" value="ECO:0007669"/>
    <property type="project" value="TreeGrafter"/>
</dbReference>
<dbReference type="PANTHER" id="PTHR11669:SF20">
    <property type="entry name" value="REPLICATION FACTOR C SUBUNIT 4"/>
    <property type="match status" value="1"/>
</dbReference>
<dbReference type="GO" id="GO:0005524">
    <property type="term" value="F:ATP binding"/>
    <property type="evidence" value="ECO:0007669"/>
    <property type="project" value="UniProtKB-KW"/>
</dbReference>
<dbReference type="GO" id="GO:0003677">
    <property type="term" value="F:DNA binding"/>
    <property type="evidence" value="ECO:0007669"/>
    <property type="project" value="InterPro"/>
</dbReference>
<evidence type="ECO:0000259" key="4">
    <source>
        <dbReference type="SMART" id="SM00382"/>
    </source>
</evidence>
<evidence type="ECO:0000313" key="5">
    <source>
        <dbReference type="EMBL" id="QHT33260.1"/>
    </source>
</evidence>
<dbReference type="PANTHER" id="PTHR11669">
    <property type="entry name" value="REPLICATION FACTOR C / DNA POLYMERASE III GAMMA-TAU SUBUNIT"/>
    <property type="match status" value="1"/>
</dbReference>
<keyword evidence="3" id="KW-0067">ATP-binding</keyword>
<dbReference type="CDD" id="cd00009">
    <property type="entry name" value="AAA"/>
    <property type="match status" value="1"/>
</dbReference>
<evidence type="ECO:0000256" key="1">
    <source>
        <dbReference type="ARBA" id="ARBA00022705"/>
    </source>
</evidence>
<dbReference type="InterPro" id="IPR008921">
    <property type="entry name" value="DNA_pol3_clamp-load_cplx_C"/>
</dbReference>
<dbReference type="Pfam" id="PF00004">
    <property type="entry name" value="AAA"/>
    <property type="match status" value="1"/>
</dbReference>
<evidence type="ECO:0000256" key="3">
    <source>
        <dbReference type="ARBA" id="ARBA00022840"/>
    </source>
</evidence>